<evidence type="ECO:0000313" key="2">
    <source>
        <dbReference type="Proteomes" id="UP000447873"/>
    </source>
</evidence>
<protein>
    <submittedName>
        <fullName evidence="1">Uncharacterized protein</fullName>
    </submittedName>
</protein>
<dbReference type="Proteomes" id="UP000447873">
    <property type="component" value="Unassembled WGS sequence"/>
</dbReference>
<comment type="caution">
    <text evidence="1">The sequence shown here is derived from an EMBL/GenBank/DDBJ whole genome shotgun (WGS) entry which is preliminary data.</text>
</comment>
<reference evidence="1 2" key="1">
    <citation type="submission" date="2018-12" db="EMBL/GenBank/DDBJ databases">
        <title>Venturia inaequalis Genome Resource.</title>
        <authorList>
            <person name="Lichtner F.J."/>
        </authorList>
    </citation>
    <scope>NUCLEOTIDE SEQUENCE [LARGE SCALE GENOMIC DNA]</scope>
    <source>
        <strain evidence="1 2">120213</strain>
    </source>
</reference>
<accession>A0A8H3U680</accession>
<organism evidence="1 2">
    <name type="scientific">Venturia inaequalis</name>
    <name type="common">Apple scab fungus</name>
    <dbReference type="NCBI Taxonomy" id="5025"/>
    <lineage>
        <taxon>Eukaryota</taxon>
        <taxon>Fungi</taxon>
        <taxon>Dikarya</taxon>
        <taxon>Ascomycota</taxon>
        <taxon>Pezizomycotina</taxon>
        <taxon>Dothideomycetes</taxon>
        <taxon>Pleosporomycetidae</taxon>
        <taxon>Venturiales</taxon>
        <taxon>Venturiaceae</taxon>
        <taxon>Venturia</taxon>
    </lineage>
</organism>
<dbReference type="AlphaFoldDB" id="A0A8H3U680"/>
<sequence>MDRMKIRFDNLDNELVQGDLRVLIERKFYHPWLKLPGMKSEILISGSTPKPDEDRQTGIAGSKLVFKERFN</sequence>
<name>A0A8H3U680_VENIN</name>
<dbReference type="EMBL" id="WNWS01000773">
    <property type="protein sequence ID" value="KAE9963831.1"/>
    <property type="molecule type" value="Genomic_DNA"/>
</dbReference>
<proteinExistence type="predicted"/>
<gene>
    <name evidence="1" type="ORF">EG328_011020</name>
</gene>
<evidence type="ECO:0000313" key="1">
    <source>
        <dbReference type="EMBL" id="KAE9963831.1"/>
    </source>
</evidence>